<name>A0A0F9CMT6_9ZZZZ</name>
<sequence>CEWCGKEAELRPYGPKGENVCFSCGMKDKTKCLFIDLDNLNKLPGSTPNIKETIEELKG</sequence>
<dbReference type="EMBL" id="LAZR01035358">
    <property type="protein sequence ID" value="KKL27727.1"/>
    <property type="molecule type" value="Genomic_DNA"/>
</dbReference>
<protein>
    <submittedName>
        <fullName evidence="1">Uncharacterized protein</fullName>
    </submittedName>
</protein>
<organism evidence="1">
    <name type="scientific">marine sediment metagenome</name>
    <dbReference type="NCBI Taxonomy" id="412755"/>
    <lineage>
        <taxon>unclassified sequences</taxon>
        <taxon>metagenomes</taxon>
        <taxon>ecological metagenomes</taxon>
    </lineage>
</organism>
<evidence type="ECO:0000313" key="1">
    <source>
        <dbReference type="EMBL" id="KKL27727.1"/>
    </source>
</evidence>
<accession>A0A0F9CMT6</accession>
<dbReference type="AlphaFoldDB" id="A0A0F9CMT6"/>
<feature type="non-terminal residue" evidence="1">
    <location>
        <position position="1"/>
    </location>
</feature>
<reference evidence="1" key="1">
    <citation type="journal article" date="2015" name="Nature">
        <title>Complex archaea that bridge the gap between prokaryotes and eukaryotes.</title>
        <authorList>
            <person name="Spang A."/>
            <person name="Saw J.H."/>
            <person name="Jorgensen S.L."/>
            <person name="Zaremba-Niedzwiedzka K."/>
            <person name="Martijn J."/>
            <person name="Lind A.E."/>
            <person name="van Eijk R."/>
            <person name="Schleper C."/>
            <person name="Guy L."/>
            <person name="Ettema T.J."/>
        </authorList>
    </citation>
    <scope>NUCLEOTIDE SEQUENCE</scope>
</reference>
<gene>
    <name evidence="1" type="ORF">LCGC14_2382230</name>
</gene>
<proteinExistence type="predicted"/>
<comment type="caution">
    <text evidence="1">The sequence shown here is derived from an EMBL/GenBank/DDBJ whole genome shotgun (WGS) entry which is preliminary data.</text>
</comment>